<evidence type="ECO:0000313" key="3">
    <source>
        <dbReference type="Proteomes" id="UP001396334"/>
    </source>
</evidence>
<sequence>MLRDEIGWSVRDECMCIVNFWQPQGSAPWFSSINWIIFPMPCPVMSFVTHHGQQDVAALMQVLSEDCVQHILMKEQSCISRHCAAIWKLLIPPPIRAFVWPAMRGNLLVNMERVRRYMTDDDRCGQDDVLHVLRDCSIARTVWSQLLPPNKLHAFNLYWTRKLVTVLLLH</sequence>
<evidence type="ECO:0000259" key="1">
    <source>
        <dbReference type="Pfam" id="PF13966"/>
    </source>
</evidence>
<name>A0ABR2RSZ5_9ROSI</name>
<accession>A0ABR2RSZ5</accession>
<proteinExistence type="predicted"/>
<gene>
    <name evidence="2" type="ORF">V6N11_007172</name>
</gene>
<reference evidence="2 3" key="1">
    <citation type="journal article" date="2024" name="G3 (Bethesda)">
        <title>Genome assembly of Hibiscus sabdariffa L. provides insights into metabolisms of medicinal natural products.</title>
        <authorList>
            <person name="Kim T."/>
        </authorList>
    </citation>
    <scope>NUCLEOTIDE SEQUENCE [LARGE SCALE GENOMIC DNA]</scope>
    <source>
        <strain evidence="2">TK-2024</strain>
        <tissue evidence="2">Old leaves</tissue>
    </source>
</reference>
<dbReference type="Proteomes" id="UP001396334">
    <property type="component" value="Unassembled WGS sequence"/>
</dbReference>
<dbReference type="InterPro" id="IPR026960">
    <property type="entry name" value="RVT-Znf"/>
</dbReference>
<dbReference type="Pfam" id="PF13966">
    <property type="entry name" value="zf-RVT"/>
    <property type="match status" value="1"/>
</dbReference>
<comment type="caution">
    <text evidence="2">The sequence shown here is derived from an EMBL/GenBank/DDBJ whole genome shotgun (WGS) entry which is preliminary data.</text>
</comment>
<evidence type="ECO:0000313" key="2">
    <source>
        <dbReference type="EMBL" id="KAK9016090.1"/>
    </source>
</evidence>
<dbReference type="EMBL" id="JBBPBN010000021">
    <property type="protein sequence ID" value="KAK9016090.1"/>
    <property type="molecule type" value="Genomic_DNA"/>
</dbReference>
<keyword evidence="3" id="KW-1185">Reference proteome</keyword>
<feature type="domain" description="Reverse transcriptase zinc-binding" evidence="1">
    <location>
        <begin position="80"/>
        <end position="143"/>
    </location>
</feature>
<protein>
    <recommendedName>
        <fullName evidence="1">Reverse transcriptase zinc-binding domain-containing protein</fullName>
    </recommendedName>
</protein>
<organism evidence="2 3">
    <name type="scientific">Hibiscus sabdariffa</name>
    <name type="common">roselle</name>
    <dbReference type="NCBI Taxonomy" id="183260"/>
    <lineage>
        <taxon>Eukaryota</taxon>
        <taxon>Viridiplantae</taxon>
        <taxon>Streptophyta</taxon>
        <taxon>Embryophyta</taxon>
        <taxon>Tracheophyta</taxon>
        <taxon>Spermatophyta</taxon>
        <taxon>Magnoliopsida</taxon>
        <taxon>eudicotyledons</taxon>
        <taxon>Gunneridae</taxon>
        <taxon>Pentapetalae</taxon>
        <taxon>rosids</taxon>
        <taxon>malvids</taxon>
        <taxon>Malvales</taxon>
        <taxon>Malvaceae</taxon>
        <taxon>Malvoideae</taxon>
        <taxon>Hibiscus</taxon>
    </lineage>
</organism>